<dbReference type="Proteomes" id="UP001431019">
    <property type="component" value="Unassembled WGS sequence"/>
</dbReference>
<dbReference type="Pfam" id="PF04972">
    <property type="entry name" value="BON"/>
    <property type="match status" value="1"/>
</dbReference>
<dbReference type="RefSeq" id="WP_230512356.1">
    <property type="nucleotide sequence ID" value="NZ_JAJITD010000015.1"/>
</dbReference>
<name>A0ABS8K1G6_9BURK</name>
<dbReference type="InterPro" id="IPR051686">
    <property type="entry name" value="Lipoprotein_DolP"/>
</dbReference>
<dbReference type="InterPro" id="IPR007055">
    <property type="entry name" value="BON_dom"/>
</dbReference>
<protein>
    <submittedName>
        <fullName evidence="3">BON domain-containing protein</fullName>
    </submittedName>
</protein>
<dbReference type="PROSITE" id="PS50914">
    <property type="entry name" value="BON"/>
    <property type="match status" value="1"/>
</dbReference>
<dbReference type="EMBL" id="JAJITD010000015">
    <property type="protein sequence ID" value="MCC8396004.1"/>
    <property type="molecule type" value="Genomic_DNA"/>
</dbReference>
<dbReference type="PANTHER" id="PTHR34606:SF15">
    <property type="entry name" value="BON DOMAIN-CONTAINING PROTEIN"/>
    <property type="match status" value="1"/>
</dbReference>
<comment type="caution">
    <text evidence="3">The sequence shown here is derived from an EMBL/GenBank/DDBJ whole genome shotgun (WGS) entry which is preliminary data.</text>
</comment>
<dbReference type="PANTHER" id="PTHR34606">
    <property type="entry name" value="BON DOMAIN-CONTAINING PROTEIN"/>
    <property type="match status" value="1"/>
</dbReference>
<evidence type="ECO:0000313" key="4">
    <source>
        <dbReference type="Proteomes" id="UP001431019"/>
    </source>
</evidence>
<evidence type="ECO:0000256" key="1">
    <source>
        <dbReference type="SAM" id="SignalP"/>
    </source>
</evidence>
<feature type="chain" id="PRO_5046466111" evidence="1">
    <location>
        <begin position="28"/>
        <end position="127"/>
    </location>
</feature>
<proteinExistence type="predicted"/>
<feature type="domain" description="BON" evidence="2">
    <location>
        <begin position="53"/>
        <end position="121"/>
    </location>
</feature>
<keyword evidence="4" id="KW-1185">Reference proteome</keyword>
<organism evidence="3 4">
    <name type="scientific">Paraburkholderia sejongensis</name>
    <dbReference type="NCBI Taxonomy" id="2886946"/>
    <lineage>
        <taxon>Bacteria</taxon>
        <taxon>Pseudomonadati</taxon>
        <taxon>Pseudomonadota</taxon>
        <taxon>Betaproteobacteria</taxon>
        <taxon>Burkholderiales</taxon>
        <taxon>Burkholderiaceae</taxon>
        <taxon>Paraburkholderia</taxon>
    </lineage>
</organism>
<dbReference type="Gene3D" id="3.30.1340.30">
    <property type="match status" value="1"/>
</dbReference>
<sequence>MRIYGARIIAAIAAAAIAMGAAGYANAQPSGAPPVETIAANPSVATSSFRNRSDAELVREVRRALNRTPNLPASGIHVQSHQAVVTLTGWVPHRSQVQRATNAARSVRGVRRVQNRLNVRTRGGSGH</sequence>
<feature type="signal peptide" evidence="1">
    <location>
        <begin position="1"/>
        <end position="27"/>
    </location>
</feature>
<reference evidence="3 4" key="1">
    <citation type="submission" date="2021-11" db="EMBL/GenBank/DDBJ databases">
        <authorList>
            <person name="Oh E.-T."/>
            <person name="Kim S.-B."/>
        </authorList>
    </citation>
    <scope>NUCLEOTIDE SEQUENCE [LARGE SCALE GENOMIC DNA]</scope>
    <source>
        <strain evidence="3 4">MMS20-SJTR3</strain>
    </source>
</reference>
<accession>A0ABS8K1G6</accession>
<keyword evidence="1" id="KW-0732">Signal</keyword>
<gene>
    <name evidence="3" type="ORF">LJ656_25795</name>
</gene>
<evidence type="ECO:0000259" key="2">
    <source>
        <dbReference type="PROSITE" id="PS50914"/>
    </source>
</evidence>
<evidence type="ECO:0000313" key="3">
    <source>
        <dbReference type="EMBL" id="MCC8396004.1"/>
    </source>
</evidence>